<sequence>MVDEVSQATRALTLIECLKRLQHATQRDDAASAAVSAEPAALPASVLTIHLVGADHREGNSMAETMLIFERLFQYLAVEDGRYTLLRLVLVGPNIAAKLHHSSQTATHSDMRPPVSLNQPLASIDVALSYYVGSFDDYYGETAQYVRPDLAVCFNAGIWGYDQWLPTIQLLVHTIQTPLLITSYNAHEASDDEDVLDDSVEPPRWYWRAEKNPFGSLLHRSTRNDFGSILRENDYWMCLGPNKVPGIHA</sequence>
<reference evidence="2" key="1">
    <citation type="submission" date="2021-12" db="EMBL/GenBank/DDBJ databases">
        <title>Prjna785345.</title>
        <authorList>
            <person name="Rujirawat T."/>
            <person name="Krajaejun T."/>
        </authorList>
    </citation>
    <scope>NUCLEOTIDE SEQUENCE</scope>
    <source>
        <strain evidence="2">Pi057C3</strain>
    </source>
</reference>
<organism evidence="2 3">
    <name type="scientific">Pythium insidiosum</name>
    <name type="common">Pythiosis disease agent</name>
    <dbReference type="NCBI Taxonomy" id="114742"/>
    <lineage>
        <taxon>Eukaryota</taxon>
        <taxon>Sar</taxon>
        <taxon>Stramenopiles</taxon>
        <taxon>Oomycota</taxon>
        <taxon>Peronosporomycetes</taxon>
        <taxon>Pythiales</taxon>
        <taxon>Pythiaceae</taxon>
        <taxon>Pythium</taxon>
    </lineage>
</organism>
<evidence type="ECO:0000259" key="1">
    <source>
        <dbReference type="Pfam" id="PF20179"/>
    </source>
</evidence>
<dbReference type="Proteomes" id="UP001209570">
    <property type="component" value="Unassembled WGS sequence"/>
</dbReference>
<dbReference type="AlphaFoldDB" id="A0AAD5M2S3"/>
<comment type="caution">
    <text evidence="2">The sequence shown here is derived from an EMBL/GenBank/DDBJ whole genome shotgun (WGS) entry which is preliminary data.</text>
</comment>
<accession>A0AAD5M2S3</accession>
<evidence type="ECO:0000313" key="3">
    <source>
        <dbReference type="Proteomes" id="UP001209570"/>
    </source>
</evidence>
<gene>
    <name evidence="2" type="ORF">P43SY_008568</name>
</gene>
<proteinExistence type="predicted"/>
<dbReference type="PANTHER" id="PTHR28069:SF2">
    <property type="entry name" value="GH20023P"/>
    <property type="match status" value="1"/>
</dbReference>
<dbReference type="Pfam" id="PF20179">
    <property type="entry name" value="MSS51_C"/>
    <property type="match status" value="1"/>
</dbReference>
<dbReference type="InterPro" id="IPR046824">
    <property type="entry name" value="Mss51-like_C"/>
</dbReference>
<protein>
    <recommendedName>
        <fullName evidence="1">Mitochondrial splicing suppressor 51-like C-terminal domain-containing protein</fullName>
    </recommendedName>
</protein>
<dbReference type="EMBL" id="JAKCXM010000105">
    <property type="protein sequence ID" value="KAJ0402327.1"/>
    <property type="molecule type" value="Genomic_DNA"/>
</dbReference>
<name>A0AAD5M2S3_PYTIN</name>
<keyword evidence="3" id="KW-1185">Reference proteome</keyword>
<feature type="domain" description="Mitochondrial splicing suppressor 51-like C-terminal" evidence="1">
    <location>
        <begin position="29"/>
        <end position="220"/>
    </location>
</feature>
<dbReference type="PANTHER" id="PTHR28069">
    <property type="entry name" value="GH20023P"/>
    <property type="match status" value="1"/>
</dbReference>
<evidence type="ECO:0000313" key="2">
    <source>
        <dbReference type="EMBL" id="KAJ0402327.1"/>
    </source>
</evidence>